<sequence>MKFVAPNKLENDKVVLKLIDPVDFDVLYQVAKDPLIWEQHPNKDRWKEDVFRAFFDAALESKAAYLILDKTTGQCIGSTRYYGLNEAEKSIFVGFTFYARAYWGAGINPLVKEMMFDFAFNFVDRIYLHVGAENYRSQKAVERLGASKVAEKMVSYVNEPERKNFEYALDKSTWLRAKR</sequence>
<keyword evidence="3" id="KW-1185">Reference proteome</keyword>
<dbReference type="GO" id="GO:0016747">
    <property type="term" value="F:acyltransferase activity, transferring groups other than amino-acyl groups"/>
    <property type="evidence" value="ECO:0007669"/>
    <property type="project" value="InterPro"/>
</dbReference>
<dbReference type="PANTHER" id="PTHR43610:SF1">
    <property type="entry name" value="N-ACETYLTRANSFERASE DOMAIN-CONTAINING PROTEIN"/>
    <property type="match status" value="1"/>
</dbReference>
<dbReference type="AlphaFoldDB" id="A0A363NL05"/>
<dbReference type="Proteomes" id="UP000250831">
    <property type="component" value="Unassembled WGS sequence"/>
</dbReference>
<comment type="caution">
    <text evidence="2">The sequence shown here is derived from an EMBL/GenBank/DDBJ whole genome shotgun (WGS) entry which is preliminary data.</text>
</comment>
<name>A0A363NL05_9SPHI</name>
<dbReference type="InterPro" id="IPR000182">
    <property type="entry name" value="GNAT_dom"/>
</dbReference>
<dbReference type="PROSITE" id="PS51186">
    <property type="entry name" value="GNAT"/>
    <property type="match status" value="1"/>
</dbReference>
<evidence type="ECO:0000259" key="1">
    <source>
        <dbReference type="PROSITE" id="PS51186"/>
    </source>
</evidence>
<proteinExistence type="predicted"/>
<reference evidence="2 3" key="1">
    <citation type="submission" date="2018-04" db="EMBL/GenBank/DDBJ databases">
        <title>Sphingobacterium sp. M46 Genome.</title>
        <authorList>
            <person name="Cheng J."/>
            <person name="Li Y."/>
        </authorList>
    </citation>
    <scope>NUCLEOTIDE SEQUENCE [LARGE SCALE GENOMIC DNA]</scope>
    <source>
        <strain evidence="2 3">M46</strain>
    </source>
</reference>
<dbReference type="EMBL" id="QCXX01000010">
    <property type="protein sequence ID" value="PUV21506.1"/>
    <property type="molecule type" value="Genomic_DNA"/>
</dbReference>
<keyword evidence="2" id="KW-0808">Transferase</keyword>
<dbReference type="RefSeq" id="WP_108636843.1">
    <property type="nucleotide sequence ID" value="NZ_DAMCKI010000036.1"/>
</dbReference>
<dbReference type="SUPFAM" id="SSF55729">
    <property type="entry name" value="Acyl-CoA N-acyltransferases (Nat)"/>
    <property type="match status" value="1"/>
</dbReference>
<accession>A0A363NL05</accession>
<evidence type="ECO:0000313" key="3">
    <source>
        <dbReference type="Proteomes" id="UP000250831"/>
    </source>
</evidence>
<organism evidence="2 3">
    <name type="scientific">Sphingobacterium athyrii</name>
    <dbReference type="NCBI Taxonomy" id="2152717"/>
    <lineage>
        <taxon>Bacteria</taxon>
        <taxon>Pseudomonadati</taxon>
        <taxon>Bacteroidota</taxon>
        <taxon>Sphingobacteriia</taxon>
        <taxon>Sphingobacteriales</taxon>
        <taxon>Sphingobacteriaceae</taxon>
        <taxon>Sphingobacterium</taxon>
    </lineage>
</organism>
<dbReference type="InterPro" id="IPR016181">
    <property type="entry name" value="Acyl_CoA_acyltransferase"/>
</dbReference>
<dbReference type="OrthoDB" id="9795199at2"/>
<feature type="domain" description="N-acetyltransferase" evidence="1">
    <location>
        <begin position="14"/>
        <end position="172"/>
    </location>
</feature>
<evidence type="ECO:0000313" key="2">
    <source>
        <dbReference type="EMBL" id="PUV21506.1"/>
    </source>
</evidence>
<gene>
    <name evidence="2" type="ORF">DCO56_27275</name>
</gene>
<dbReference type="Gene3D" id="3.40.630.30">
    <property type="match status" value="1"/>
</dbReference>
<protein>
    <submittedName>
        <fullName evidence="2">N-acetyltransferase</fullName>
    </submittedName>
</protein>
<dbReference type="PANTHER" id="PTHR43610">
    <property type="entry name" value="BLL6696 PROTEIN"/>
    <property type="match status" value="1"/>
</dbReference>
<dbReference type="Pfam" id="PF13302">
    <property type="entry name" value="Acetyltransf_3"/>
    <property type="match status" value="1"/>
</dbReference>